<gene>
    <name evidence="1" type="ORF">TRIUR3_34333</name>
</gene>
<name>M7Z7P8_TRIUA</name>
<evidence type="ECO:0000313" key="1">
    <source>
        <dbReference type="EMBL" id="EMS55571.1"/>
    </source>
</evidence>
<protein>
    <submittedName>
        <fullName evidence="1">Uncharacterized protein</fullName>
    </submittedName>
</protein>
<dbReference type="AlphaFoldDB" id="M7Z7P8"/>
<proteinExistence type="predicted"/>
<sequence>MCERLVHWLVSSYALGGEIGFRRVQLPVLIAEVELRVSEGHVLGQIMVVRFMVPAPCTHKANHFDGSSGKRMAKAVQGADGLSADGEGAGQEGDAAVGDKEYIRLIHDGP</sequence>
<accession>M7Z7P8</accession>
<dbReference type="EMBL" id="KD169211">
    <property type="protein sequence ID" value="EMS55571.1"/>
    <property type="molecule type" value="Genomic_DNA"/>
</dbReference>
<reference evidence="1" key="1">
    <citation type="journal article" date="2013" name="Nature">
        <title>Draft genome of the wheat A-genome progenitor Triticum urartu.</title>
        <authorList>
            <person name="Ling H.Q."/>
            <person name="Zhao S."/>
            <person name="Liu D."/>
            <person name="Wang J."/>
            <person name="Sun H."/>
            <person name="Zhang C."/>
            <person name="Fan H."/>
            <person name="Li D."/>
            <person name="Dong L."/>
            <person name="Tao Y."/>
            <person name="Gao C."/>
            <person name="Wu H."/>
            <person name="Li Y."/>
            <person name="Cui Y."/>
            <person name="Guo X."/>
            <person name="Zheng S."/>
            <person name="Wang B."/>
            <person name="Yu K."/>
            <person name="Liang Q."/>
            <person name="Yang W."/>
            <person name="Lou X."/>
            <person name="Chen J."/>
            <person name="Feng M."/>
            <person name="Jian J."/>
            <person name="Zhang X."/>
            <person name="Luo G."/>
            <person name="Jiang Y."/>
            <person name="Liu J."/>
            <person name="Wang Z."/>
            <person name="Sha Y."/>
            <person name="Zhang B."/>
            <person name="Wu H."/>
            <person name="Tang D."/>
            <person name="Shen Q."/>
            <person name="Xue P."/>
            <person name="Zou S."/>
            <person name="Wang X."/>
            <person name="Liu X."/>
            <person name="Wang F."/>
            <person name="Yang Y."/>
            <person name="An X."/>
            <person name="Dong Z."/>
            <person name="Zhang K."/>
            <person name="Zhang X."/>
            <person name="Luo M.C."/>
            <person name="Dvorak J."/>
            <person name="Tong Y."/>
            <person name="Wang J."/>
            <person name="Yang H."/>
            <person name="Li Z."/>
            <person name="Wang D."/>
            <person name="Zhang A."/>
            <person name="Wang J."/>
        </authorList>
    </citation>
    <scope>NUCLEOTIDE SEQUENCE</scope>
</reference>
<organism evidence="1">
    <name type="scientific">Triticum urartu</name>
    <name type="common">Red wild einkorn</name>
    <name type="synonym">Crithodium urartu</name>
    <dbReference type="NCBI Taxonomy" id="4572"/>
    <lineage>
        <taxon>Eukaryota</taxon>
        <taxon>Viridiplantae</taxon>
        <taxon>Streptophyta</taxon>
        <taxon>Embryophyta</taxon>
        <taxon>Tracheophyta</taxon>
        <taxon>Spermatophyta</taxon>
        <taxon>Magnoliopsida</taxon>
        <taxon>Liliopsida</taxon>
        <taxon>Poales</taxon>
        <taxon>Poaceae</taxon>
        <taxon>BOP clade</taxon>
        <taxon>Pooideae</taxon>
        <taxon>Triticodae</taxon>
        <taxon>Triticeae</taxon>
        <taxon>Triticinae</taxon>
        <taxon>Triticum</taxon>
    </lineage>
</organism>